<name>A0A6A0AYC4_9ACTN</name>
<gene>
    <name evidence="1" type="ORF">SCWH03_28280</name>
</gene>
<accession>A0A6A0AYC4</accession>
<dbReference type="EMBL" id="BLLG01000006">
    <property type="protein sequence ID" value="GFH36597.1"/>
    <property type="molecule type" value="Genomic_DNA"/>
</dbReference>
<comment type="caution">
    <text evidence="1">The sequence shown here is derived from an EMBL/GenBank/DDBJ whole genome shotgun (WGS) entry which is preliminary data.</text>
</comment>
<dbReference type="AlphaFoldDB" id="A0A6A0AYC4"/>
<proteinExistence type="predicted"/>
<sequence length="63" mass="6660">MAALLKLPSCQTASEIVEALLVAAQARDTTAPELAARWRGIADDIGDALDQLPTPTQTEENTP</sequence>
<dbReference type="Proteomes" id="UP000484988">
    <property type="component" value="Unassembled WGS sequence"/>
</dbReference>
<evidence type="ECO:0000313" key="2">
    <source>
        <dbReference type="Proteomes" id="UP000484988"/>
    </source>
</evidence>
<organism evidence="1 2">
    <name type="scientific">Streptomyces pacificus</name>
    <dbReference type="NCBI Taxonomy" id="2705029"/>
    <lineage>
        <taxon>Bacteria</taxon>
        <taxon>Bacillati</taxon>
        <taxon>Actinomycetota</taxon>
        <taxon>Actinomycetes</taxon>
        <taxon>Kitasatosporales</taxon>
        <taxon>Streptomycetaceae</taxon>
        <taxon>Streptomyces</taxon>
    </lineage>
</organism>
<protein>
    <submittedName>
        <fullName evidence="1">Uncharacterized protein</fullName>
    </submittedName>
</protein>
<reference evidence="1 2" key="1">
    <citation type="submission" date="2020-02" db="EMBL/GenBank/DDBJ databases">
        <title>Whole Genome Shotgun Sequence of Streptomyces sp. strain CWH03.</title>
        <authorList>
            <person name="Dohra H."/>
            <person name="Kodani S."/>
            <person name="Yamamura H."/>
        </authorList>
    </citation>
    <scope>NUCLEOTIDE SEQUENCE [LARGE SCALE GENOMIC DNA]</scope>
    <source>
        <strain evidence="1 2">CWH03</strain>
    </source>
</reference>
<dbReference type="RefSeq" id="WP_173264434.1">
    <property type="nucleotide sequence ID" value="NZ_BLLG01000006.1"/>
</dbReference>
<keyword evidence="2" id="KW-1185">Reference proteome</keyword>
<evidence type="ECO:0000313" key="1">
    <source>
        <dbReference type="EMBL" id="GFH36597.1"/>
    </source>
</evidence>